<dbReference type="Gene3D" id="1.10.10.10">
    <property type="entry name" value="Winged helix-like DNA-binding domain superfamily/Winged helix DNA-binding domain"/>
    <property type="match status" value="1"/>
</dbReference>
<dbReference type="InterPro" id="IPR013325">
    <property type="entry name" value="RNA_pol_sigma_r2"/>
</dbReference>
<dbReference type="PANTHER" id="PTHR43133:SF51">
    <property type="entry name" value="RNA POLYMERASE SIGMA FACTOR"/>
    <property type="match status" value="1"/>
</dbReference>
<evidence type="ECO:0000259" key="5">
    <source>
        <dbReference type="Pfam" id="PF04542"/>
    </source>
</evidence>
<dbReference type="InterPro" id="IPR014284">
    <property type="entry name" value="RNA_pol_sigma-70_dom"/>
</dbReference>
<protein>
    <submittedName>
        <fullName evidence="6">Sigma-70 family RNA polymerase sigma factor</fullName>
    </submittedName>
</protein>
<evidence type="ECO:0000313" key="6">
    <source>
        <dbReference type="EMBL" id="QQL45864.1"/>
    </source>
</evidence>
<organism evidence="6 7">
    <name type="scientific">Sulfuriroseicoccus oceanibius</name>
    <dbReference type="NCBI Taxonomy" id="2707525"/>
    <lineage>
        <taxon>Bacteria</taxon>
        <taxon>Pseudomonadati</taxon>
        <taxon>Verrucomicrobiota</taxon>
        <taxon>Verrucomicrobiia</taxon>
        <taxon>Verrucomicrobiales</taxon>
        <taxon>Verrucomicrobiaceae</taxon>
        <taxon>Sulfuriroseicoccus</taxon>
    </lineage>
</organism>
<dbReference type="EMBL" id="CP066776">
    <property type="protein sequence ID" value="QQL45864.1"/>
    <property type="molecule type" value="Genomic_DNA"/>
</dbReference>
<dbReference type="Proteomes" id="UP000475117">
    <property type="component" value="Chromosome"/>
</dbReference>
<dbReference type="GO" id="GO:0006352">
    <property type="term" value="P:DNA-templated transcription initiation"/>
    <property type="evidence" value="ECO:0007669"/>
    <property type="project" value="InterPro"/>
</dbReference>
<reference evidence="6 7" key="1">
    <citation type="submission" date="2020-12" db="EMBL/GenBank/DDBJ databases">
        <title>Sulforoseuscoccus oceanibium gen. nov., sp. nov., a representative of the phylum Verrucomicrobia with special cytoplasmic membrane, and proposal of Sulforoseuscoccusaceae fam. nov.</title>
        <authorList>
            <person name="Xi F."/>
        </authorList>
    </citation>
    <scope>NUCLEOTIDE SEQUENCE [LARGE SCALE GENOMIC DNA]</scope>
    <source>
        <strain evidence="6 7">T37</strain>
    </source>
</reference>
<dbReference type="RefSeq" id="WP_164364593.1">
    <property type="nucleotide sequence ID" value="NZ_CP066776.1"/>
</dbReference>
<keyword evidence="7" id="KW-1185">Reference proteome</keyword>
<dbReference type="KEGG" id="soa:G3M56_004585"/>
<dbReference type="SUPFAM" id="SSF88659">
    <property type="entry name" value="Sigma3 and sigma4 domains of RNA polymerase sigma factors"/>
    <property type="match status" value="1"/>
</dbReference>
<dbReference type="AlphaFoldDB" id="A0A6B3LCU5"/>
<gene>
    <name evidence="6" type="ORF">G3M56_004585</name>
</gene>
<dbReference type="InterPro" id="IPR014331">
    <property type="entry name" value="RNA_pol_sigma70_ECF_RHOBA"/>
</dbReference>
<dbReference type="Pfam" id="PF04542">
    <property type="entry name" value="Sigma70_r2"/>
    <property type="match status" value="1"/>
</dbReference>
<keyword evidence="3" id="KW-0731">Sigma factor</keyword>
<dbReference type="InterPro" id="IPR007627">
    <property type="entry name" value="RNA_pol_sigma70_r2"/>
</dbReference>
<proteinExistence type="inferred from homology"/>
<dbReference type="SUPFAM" id="SSF88946">
    <property type="entry name" value="Sigma2 domain of RNA polymerase sigma factors"/>
    <property type="match status" value="1"/>
</dbReference>
<dbReference type="GO" id="GO:0016987">
    <property type="term" value="F:sigma factor activity"/>
    <property type="evidence" value="ECO:0007669"/>
    <property type="project" value="UniProtKB-KW"/>
</dbReference>
<evidence type="ECO:0000313" key="7">
    <source>
        <dbReference type="Proteomes" id="UP000475117"/>
    </source>
</evidence>
<dbReference type="Gene3D" id="1.10.1740.10">
    <property type="match status" value="1"/>
</dbReference>
<dbReference type="NCBIfam" id="TIGR02989">
    <property type="entry name" value="Sig-70_gvs1"/>
    <property type="match status" value="1"/>
</dbReference>
<comment type="similarity">
    <text evidence="1">Belongs to the sigma-70 factor family. ECF subfamily.</text>
</comment>
<evidence type="ECO:0000256" key="1">
    <source>
        <dbReference type="ARBA" id="ARBA00010641"/>
    </source>
</evidence>
<dbReference type="InterPro" id="IPR036388">
    <property type="entry name" value="WH-like_DNA-bd_sf"/>
</dbReference>
<evidence type="ECO:0000256" key="4">
    <source>
        <dbReference type="ARBA" id="ARBA00023163"/>
    </source>
</evidence>
<feature type="domain" description="RNA polymerase sigma-70 region 2" evidence="5">
    <location>
        <begin position="14"/>
        <end position="81"/>
    </location>
</feature>
<name>A0A6B3LCU5_9BACT</name>
<keyword evidence="2" id="KW-0805">Transcription regulation</keyword>
<sequence>MPPEEEKDQEFVQLLTSHQTPLRAFVISLVPGSPDVEDILQDTNVVLWEKRESFELGTNFRAWAFVIARNVTMAVLRKNKRNAAPMLDEQVIHAVSESWHQREQVNDPLKRHALDLCLAALRPADREIVQARYQTGTSLTKHAVAKGRSAESLRTALYRIRAKLRKCVDQRVKMAGGDA</sequence>
<dbReference type="NCBIfam" id="TIGR02937">
    <property type="entry name" value="sigma70-ECF"/>
    <property type="match status" value="1"/>
</dbReference>
<dbReference type="PANTHER" id="PTHR43133">
    <property type="entry name" value="RNA POLYMERASE ECF-TYPE SIGMA FACTO"/>
    <property type="match status" value="1"/>
</dbReference>
<evidence type="ECO:0000256" key="2">
    <source>
        <dbReference type="ARBA" id="ARBA00023015"/>
    </source>
</evidence>
<dbReference type="InterPro" id="IPR039425">
    <property type="entry name" value="RNA_pol_sigma-70-like"/>
</dbReference>
<dbReference type="InterPro" id="IPR013324">
    <property type="entry name" value="RNA_pol_sigma_r3/r4-like"/>
</dbReference>
<evidence type="ECO:0000256" key="3">
    <source>
        <dbReference type="ARBA" id="ARBA00023082"/>
    </source>
</evidence>
<accession>A0A6B3LCU5</accession>
<keyword evidence="4" id="KW-0804">Transcription</keyword>